<keyword evidence="1" id="KW-0175">Coiled coil</keyword>
<feature type="compositionally biased region" description="Pro residues" evidence="2">
    <location>
        <begin position="214"/>
        <end position="227"/>
    </location>
</feature>
<feature type="region of interest" description="Disordered" evidence="2">
    <location>
        <begin position="205"/>
        <end position="239"/>
    </location>
</feature>
<evidence type="ECO:0000313" key="5">
    <source>
        <dbReference type="Proteomes" id="UP001369086"/>
    </source>
</evidence>
<evidence type="ECO:0000256" key="2">
    <source>
        <dbReference type="SAM" id="MobiDB-lite"/>
    </source>
</evidence>
<name>A0ABR1A9V2_HUSHU</name>
<dbReference type="Proteomes" id="UP001369086">
    <property type="component" value="Unassembled WGS sequence"/>
</dbReference>
<proteinExistence type="predicted"/>
<organism evidence="4 5">
    <name type="scientific">Huso huso</name>
    <name type="common">Beluga</name>
    <name type="synonym">Acipenser huso</name>
    <dbReference type="NCBI Taxonomy" id="61971"/>
    <lineage>
        <taxon>Eukaryota</taxon>
        <taxon>Metazoa</taxon>
        <taxon>Chordata</taxon>
        <taxon>Craniata</taxon>
        <taxon>Vertebrata</taxon>
        <taxon>Euteleostomi</taxon>
        <taxon>Actinopterygii</taxon>
        <taxon>Chondrostei</taxon>
        <taxon>Acipenseriformes</taxon>
        <taxon>Acipenseridae</taxon>
        <taxon>Huso</taxon>
    </lineage>
</organism>
<protein>
    <recommendedName>
        <fullName evidence="3">DUF4537 domain-containing protein</fullName>
    </recommendedName>
</protein>
<gene>
    <name evidence="4" type="ORF">HHUSO_G244</name>
</gene>
<evidence type="ECO:0000313" key="4">
    <source>
        <dbReference type="EMBL" id="KAK6493849.1"/>
    </source>
</evidence>
<dbReference type="PANTHER" id="PTHR46785:SF1">
    <property type="entry name" value="VON WILLEBRAND FACTOR A DOMAIN-CONTAINING PROTEIN 3B"/>
    <property type="match status" value="1"/>
</dbReference>
<reference evidence="4 5" key="1">
    <citation type="submission" date="2021-05" db="EMBL/GenBank/DDBJ databases">
        <authorList>
            <person name="Zahm M."/>
            <person name="Klopp C."/>
            <person name="Cabau C."/>
            <person name="Kuhl H."/>
            <person name="Suciu R."/>
            <person name="Ciorpac M."/>
            <person name="Holostenco D."/>
            <person name="Gessner J."/>
            <person name="Wuertz S."/>
            <person name="Hohne C."/>
            <person name="Stock M."/>
            <person name="Gislard M."/>
            <person name="Lluch J."/>
            <person name="Milhes M."/>
            <person name="Lampietro C."/>
            <person name="Lopez Roques C."/>
            <person name="Donnadieu C."/>
            <person name="Du K."/>
            <person name="Schartl M."/>
            <person name="Guiguen Y."/>
        </authorList>
    </citation>
    <scope>NUCLEOTIDE SEQUENCE [LARGE SCALE GENOMIC DNA]</scope>
    <source>
        <strain evidence="4">Hh-F2</strain>
        <tissue evidence="4">Blood</tissue>
    </source>
</reference>
<dbReference type="Pfam" id="PF15057">
    <property type="entry name" value="DUF4537"/>
    <property type="match status" value="1"/>
</dbReference>
<feature type="region of interest" description="Disordered" evidence="2">
    <location>
        <begin position="161"/>
        <end position="192"/>
    </location>
</feature>
<accession>A0ABR1A9V2</accession>
<feature type="domain" description="DUF4537" evidence="3">
    <location>
        <begin position="10"/>
        <end position="134"/>
    </location>
</feature>
<sequence length="320" mass="36458">MKKRVLIGDGERAVCRWEVDGFYYPATVTTLNQHEVSVCFNMGVKQDTAVCFVIPERACHPSPRLKVGDFVLVKEIFGTRLQHLRFIPGFIVGKKFKSALSVMYPVMTYNYKKYHVACSDIIKISQKSYRFILKHMNEAQKLDHEIMFGPTQYIDRHESKANKGNVEHDDDSEFNAYPSDRGENTPQMSQTTALSGTIYSVESSPDYETSYFPTPLPSPPSSPPPTQDGPTGCEPQDHEDSKAEIRKYLLNVLEEQKKLVEAQKEMLNRLEQETSLCHAGLTLDKHTFPLSPGMQVLVQNPEDGWYLKGTYRMYALNKCL</sequence>
<evidence type="ECO:0000259" key="3">
    <source>
        <dbReference type="Pfam" id="PF15057"/>
    </source>
</evidence>
<dbReference type="PANTHER" id="PTHR46785">
    <property type="entry name" value="VON WILLEBRAND FACTOR A DOMAIN-CONTAINING PROTEIN 3B"/>
    <property type="match status" value="1"/>
</dbReference>
<dbReference type="InterPro" id="IPR032770">
    <property type="entry name" value="DUF4537"/>
</dbReference>
<keyword evidence="5" id="KW-1185">Reference proteome</keyword>
<dbReference type="EMBL" id="JAHFZB010000001">
    <property type="protein sequence ID" value="KAK6493849.1"/>
    <property type="molecule type" value="Genomic_DNA"/>
</dbReference>
<feature type="coiled-coil region" evidence="1">
    <location>
        <begin position="245"/>
        <end position="273"/>
    </location>
</feature>
<comment type="caution">
    <text evidence="4">The sequence shown here is derived from an EMBL/GenBank/DDBJ whole genome shotgun (WGS) entry which is preliminary data.</text>
</comment>
<evidence type="ECO:0000256" key="1">
    <source>
        <dbReference type="SAM" id="Coils"/>
    </source>
</evidence>